<dbReference type="PROSITE" id="PS50113">
    <property type="entry name" value="PAC"/>
    <property type="match status" value="1"/>
</dbReference>
<dbReference type="InterPro" id="IPR001633">
    <property type="entry name" value="EAL_dom"/>
</dbReference>
<evidence type="ECO:0000259" key="2">
    <source>
        <dbReference type="PROSITE" id="PS50113"/>
    </source>
</evidence>
<dbReference type="InterPro" id="IPR043128">
    <property type="entry name" value="Rev_trsase/Diguanyl_cyclase"/>
</dbReference>
<dbReference type="SMART" id="SM00086">
    <property type="entry name" value="PAC"/>
    <property type="match status" value="2"/>
</dbReference>
<feature type="domain" description="GGDEF" evidence="4">
    <location>
        <begin position="304"/>
        <end position="437"/>
    </location>
</feature>
<dbReference type="Gene3D" id="3.30.70.270">
    <property type="match status" value="1"/>
</dbReference>
<evidence type="ECO:0000313" key="5">
    <source>
        <dbReference type="EMBL" id="MCR2807748.1"/>
    </source>
</evidence>
<dbReference type="RefSeq" id="WP_257452511.1">
    <property type="nucleotide sequence ID" value="NZ_JANIPJ010000032.1"/>
</dbReference>
<dbReference type="CDD" id="cd01949">
    <property type="entry name" value="GGDEF"/>
    <property type="match status" value="1"/>
</dbReference>
<dbReference type="Pfam" id="PF00563">
    <property type="entry name" value="EAL"/>
    <property type="match status" value="1"/>
</dbReference>
<dbReference type="SMART" id="SM00052">
    <property type="entry name" value="EAL"/>
    <property type="match status" value="1"/>
</dbReference>
<dbReference type="EMBL" id="JANIPJ010000032">
    <property type="protein sequence ID" value="MCR2807748.1"/>
    <property type="molecule type" value="Genomic_DNA"/>
</dbReference>
<dbReference type="InterPro" id="IPR035965">
    <property type="entry name" value="PAS-like_dom_sf"/>
</dbReference>
<dbReference type="InterPro" id="IPR000700">
    <property type="entry name" value="PAS-assoc_C"/>
</dbReference>
<dbReference type="NCBIfam" id="TIGR00229">
    <property type="entry name" value="sensory_box"/>
    <property type="match status" value="2"/>
</dbReference>
<evidence type="ECO:0000259" key="4">
    <source>
        <dbReference type="PROSITE" id="PS50887"/>
    </source>
</evidence>
<dbReference type="PANTHER" id="PTHR44757">
    <property type="entry name" value="DIGUANYLATE CYCLASE DGCP"/>
    <property type="match status" value="1"/>
</dbReference>
<dbReference type="Gene3D" id="3.30.450.20">
    <property type="entry name" value="PAS domain"/>
    <property type="match status" value="2"/>
</dbReference>
<dbReference type="SMART" id="SM00267">
    <property type="entry name" value="GGDEF"/>
    <property type="match status" value="1"/>
</dbReference>
<evidence type="ECO:0000259" key="3">
    <source>
        <dbReference type="PROSITE" id="PS50883"/>
    </source>
</evidence>
<reference evidence="5" key="1">
    <citation type="submission" date="2022-08" db="EMBL/GenBank/DDBJ databases">
        <title>The genomic sequence of strain Paenibacillus sp. SCIV0701.</title>
        <authorList>
            <person name="Zhao H."/>
        </authorList>
    </citation>
    <scope>NUCLEOTIDE SEQUENCE</scope>
    <source>
        <strain evidence="5">SCIV0701</strain>
    </source>
</reference>
<dbReference type="InterPro" id="IPR000160">
    <property type="entry name" value="GGDEF_dom"/>
</dbReference>
<feature type="domain" description="EAL" evidence="3">
    <location>
        <begin position="445"/>
        <end position="697"/>
    </location>
</feature>
<accession>A0A9X2MTJ9</accession>
<dbReference type="InterPro" id="IPR013655">
    <property type="entry name" value="PAS_fold_3"/>
</dbReference>
<dbReference type="InterPro" id="IPR000014">
    <property type="entry name" value="PAS"/>
</dbReference>
<name>A0A9X2MTJ9_9BACL</name>
<dbReference type="Pfam" id="PF13426">
    <property type="entry name" value="PAS_9"/>
    <property type="match status" value="1"/>
</dbReference>
<keyword evidence="6" id="KW-1185">Reference proteome</keyword>
<dbReference type="PROSITE" id="PS50883">
    <property type="entry name" value="EAL"/>
    <property type="match status" value="1"/>
</dbReference>
<dbReference type="InterPro" id="IPR035919">
    <property type="entry name" value="EAL_sf"/>
</dbReference>
<dbReference type="PANTHER" id="PTHR44757:SF2">
    <property type="entry name" value="BIOFILM ARCHITECTURE MAINTENANCE PROTEIN MBAA"/>
    <property type="match status" value="1"/>
</dbReference>
<comment type="caution">
    <text evidence="5">The sequence shown here is derived from an EMBL/GenBank/DDBJ whole genome shotgun (WGS) entry which is preliminary data.</text>
</comment>
<dbReference type="Pfam" id="PF00990">
    <property type="entry name" value="GGDEF"/>
    <property type="match status" value="1"/>
</dbReference>
<evidence type="ECO:0000259" key="1">
    <source>
        <dbReference type="PROSITE" id="PS50112"/>
    </source>
</evidence>
<dbReference type="SUPFAM" id="SSF55785">
    <property type="entry name" value="PYP-like sensor domain (PAS domain)"/>
    <property type="match status" value="2"/>
</dbReference>
<dbReference type="Proteomes" id="UP001141950">
    <property type="component" value="Unassembled WGS sequence"/>
</dbReference>
<organism evidence="5 6">
    <name type="scientific">Paenibacillus soyae</name>
    <dbReference type="NCBI Taxonomy" id="2969249"/>
    <lineage>
        <taxon>Bacteria</taxon>
        <taxon>Bacillati</taxon>
        <taxon>Bacillota</taxon>
        <taxon>Bacilli</taxon>
        <taxon>Bacillales</taxon>
        <taxon>Paenibacillaceae</taxon>
        <taxon>Paenibacillus</taxon>
    </lineage>
</organism>
<protein>
    <submittedName>
        <fullName evidence="5">EAL domain-containing protein</fullName>
    </submittedName>
</protein>
<dbReference type="CDD" id="cd00130">
    <property type="entry name" value="PAS"/>
    <property type="match status" value="2"/>
</dbReference>
<proteinExistence type="predicted"/>
<dbReference type="InterPro" id="IPR001610">
    <property type="entry name" value="PAC"/>
</dbReference>
<dbReference type="Pfam" id="PF08447">
    <property type="entry name" value="PAS_3"/>
    <property type="match status" value="1"/>
</dbReference>
<dbReference type="SUPFAM" id="SSF141868">
    <property type="entry name" value="EAL domain-like"/>
    <property type="match status" value="1"/>
</dbReference>
<dbReference type="SMART" id="SM00091">
    <property type="entry name" value="PAS"/>
    <property type="match status" value="2"/>
</dbReference>
<sequence>MKPESDREHLLNRNSRSMDSFTGILESIFDAVVIHCNNIIVFANDSAARLVGASEKSELIGTPIEQYIVPSDMARVNTFIRSLDPLPTDEVPNTEVKLVKFDGSIITTLITGRKVLWQGEAVAYVGVIRDITSNKLIQNSYEQTQSQLNNIINNLDIGIWSYDTVKREMLLLSHSITVISGLSLEQLHRKPNLWYDVIHPDDREEVKRLQTCLKQGQVFKHTYRIIDQATGQMKYVQDLTVPIMDAMGNRIRNDGMVIDVTEKTHFDQKVKFLAYHDELTSLPNRRSFREELIRSLEIAGREEKKLFLAYLDLDKFKMINDSLGHGAGDVFLVAVSERLASISPAYFVARIGGDEFSIIFHPDIVEEQLEVQLRQLAQLFEKPFDMDGYEFYMNISIGVAIYPDHATNYDSLLNCAETAMRLAKQSVSTERYALYSTSCSNQPLMMRMFNDLNKTIANNEFFLMYQPKYSISGGQMSGAEALIRWRHPQMGVLSPDRFIPIVEEFGMMSTVGRWIVHEACSQIRRWSDNGIICQVSINLSAIQFQLENIVDIIKEEIEEADIRPALLGLEITESMAMDIDKSMNTLTRLYQLGVTISIDDFGTGYSSLNYLKRLPIHELKIDRSFINDIEADDGDKAIVTAIVALAHNLRLKVVAEGVETVGQLNELKRIGCDEAQGYYFHKPQLPEDLASQFRMEP</sequence>
<dbReference type="InterPro" id="IPR029787">
    <property type="entry name" value="Nucleotide_cyclase"/>
</dbReference>
<evidence type="ECO:0000313" key="6">
    <source>
        <dbReference type="Proteomes" id="UP001141950"/>
    </source>
</evidence>
<feature type="domain" description="PAC" evidence="2">
    <location>
        <begin position="92"/>
        <end position="143"/>
    </location>
</feature>
<dbReference type="Gene3D" id="3.20.20.450">
    <property type="entry name" value="EAL domain"/>
    <property type="match status" value="1"/>
</dbReference>
<dbReference type="CDD" id="cd01948">
    <property type="entry name" value="EAL"/>
    <property type="match status" value="1"/>
</dbReference>
<dbReference type="AlphaFoldDB" id="A0A9X2MTJ9"/>
<gene>
    <name evidence="5" type="ORF">NQZ67_28060</name>
</gene>
<feature type="domain" description="PAS" evidence="1">
    <location>
        <begin position="144"/>
        <end position="208"/>
    </location>
</feature>
<dbReference type="PROSITE" id="PS50112">
    <property type="entry name" value="PAS"/>
    <property type="match status" value="1"/>
</dbReference>
<dbReference type="PROSITE" id="PS50887">
    <property type="entry name" value="GGDEF"/>
    <property type="match status" value="1"/>
</dbReference>
<dbReference type="InterPro" id="IPR052155">
    <property type="entry name" value="Biofilm_reg_signaling"/>
</dbReference>
<dbReference type="SUPFAM" id="SSF55073">
    <property type="entry name" value="Nucleotide cyclase"/>
    <property type="match status" value="1"/>
</dbReference>
<dbReference type="NCBIfam" id="TIGR00254">
    <property type="entry name" value="GGDEF"/>
    <property type="match status" value="1"/>
</dbReference>